<reference evidence="1 2" key="1">
    <citation type="journal article" date="2019" name="Sci. Rep.">
        <title>Comparative genomics of chytrid fungi reveal insights into the obligate biotrophic and pathogenic lifestyle of Synchytrium endobioticum.</title>
        <authorList>
            <person name="van de Vossenberg B.T.L.H."/>
            <person name="Warris S."/>
            <person name="Nguyen H.D.T."/>
            <person name="van Gent-Pelzer M.P.E."/>
            <person name="Joly D.L."/>
            <person name="van de Geest H.C."/>
            <person name="Bonants P.J.M."/>
            <person name="Smith D.S."/>
            <person name="Levesque C.A."/>
            <person name="van der Lee T.A.J."/>
        </authorList>
    </citation>
    <scope>NUCLEOTIDE SEQUENCE [LARGE SCALE GENOMIC DNA]</scope>
    <source>
        <strain evidence="1 2">MB42</strain>
    </source>
</reference>
<dbReference type="InterPro" id="IPR012349">
    <property type="entry name" value="Split_barrel_FMN-bd"/>
</dbReference>
<evidence type="ECO:0000313" key="2">
    <source>
        <dbReference type="Proteomes" id="UP000317494"/>
    </source>
</evidence>
<dbReference type="VEuPathDB" id="FungiDB:SeMB42_g00878"/>
<accession>A0A507DR20</accession>
<name>A0A507DR20_9FUNG</name>
<sequence>MVKDLGSSAVAMGPAHACRVSRATVDGPHARHHARNMSWKAPLQQSIASNTHIPASSTCCVRSRSRNNKVAEIRHRKEKTTFTWARPGDVFDGVSGDGDVELGYENFALVVVVANGVDYVNLFKTPIQRVKWELVDEQAWRWVKTRINP</sequence>
<evidence type="ECO:0000313" key="1">
    <source>
        <dbReference type="EMBL" id="TPX53290.1"/>
    </source>
</evidence>
<dbReference type="Proteomes" id="UP000317494">
    <property type="component" value="Unassembled WGS sequence"/>
</dbReference>
<gene>
    <name evidence="1" type="ORF">SeMB42_g00878</name>
</gene>
<dbReference type="AlphaFoldDB" id="A0A507DR20"/>
<keyword evidence="2" id="KW-1185">Reference proteome</keyword>
<comment type="caution">
    <text evidence="1">The sequence shown here is derived from an EMBL/GenBank/DDBJ whole genome shotgun (WGS) entry which is preliminary data.</text>
</comment>
<dbReference type="Gene3D" id="2.30.110.10">
    <property type="entry name" value="Electron Transport, Fmn-binding Protein, Chain A"/>
    <property type="match status" value="1"/>
</dbReference>
<dbReference type="EMBL" id="QEAN01000019">
    <property type="protein sequence ID" value="TPX53290.1"/>
    <property type="molecule type" value="Genomic_DNA"/>
</dbReference>
<proteinExistence type="predicted"/>
<protein>
    <submittedName>
        <fullName evidence="1">Uncharacterized protein</fullName>
    </submittedName>
</protein>
<organism evidence="1 2">
    <name type="scientific">Synchytrium endobioticum</name>
    <dbReference type="NCBI Taxonomy" id="286115"/>
    <lineage>
        <taxon>Eukaryota</taxon>
        <taxon>Fungi</taxon>
        <taxon>Fungi incertae sedis</taxon>
        <taxon>Chytridiomycota</taxon>
        <taxon>Chytridiomycota incertae sedis</taxon>
        <taxon>Chytridiomycetes</taxon>
        <taxon>Synchytriales</taxon>
        <taxon>Synchytriaceae</taxon>
        <taxon>Synchytrium</taxon>
    </lineage>
</organism>